<reference evidence="2 3" key="1">
    <citation type="journal article" date="2011" name="Int. J. Syst. Evol. Microbiol.">
        <title>Zhongshania antarctica gen. nov., sp. nov. and Zhongshania guokunii sp. nov., gammaproteobacteria respectively isolated from coastal attached (fast) ice and surface seawater of the Antarctic.</title>
        <authorList>
            <person name="Li H.J."/>
            <person name="Zhang X.Y."/>
            <person name="Chen C.X."/>
            <person name="Zhang Y.J."/>
            <person name="Gao Z.M."/>
            <person name="Yu Y."/>
            <person name="Chen X.L."/>
            <person name="Chen B."/>
            <person name="Zhang Y.Z."/>
        </authorList>
    </citation>
    <scope>NUCLEOTIDE SEQUENCE [LARGE SCALE GENOMIC DNA]</scope>
    <source>
        <strain evidence="2 3">15-R06ZXC-3</strain>
    </source>
</reference>
<comment type="caution">
    <text evidence="2">The sequence shown here is derived from an EMBL/GenBank/DDBJ whole genome shotgun (WGS) entry which is preliminary data.</text>
</comment>
<dbReference type="PRINTS" id="PR00111">
    <property type="entry name" value="ABHYDROLASE"/>
</dbReference>
<feature type="domain" description="AB hydrolase-1" evidence="1">
    <location>
        <begin position="13"/>
        <end position="238"/>
    </location>
</feature>
<dbReference type="Proteomes" id="UP001557465">
    <property type="component" value="Unassembled WGS sequence"/>
</dbReference>
<protein>
    <submittedName>
        <fullName evidence="2">Alpha/beta fold hydrolase</fullName>
    </submittedName>
</protein>
<dbReference type="InterPro" id="IPR029058">
    <property type="entry name" value="AB_hydrolase_fold"/>
</dbReference>
<proteinExistence type="predicted"/>
<evidence type="ECO:0000313" key="3">
    <source>
        <dbReference type="Proteomes" id="UP001557465"/>
    </source>
</evidence>
<organism evidence="2 3">
    <name type="scientific">Thioclava arctica</name>
    <dbReference type="NCBI Taxonomy" id="3238301"/>
    <lineage>
        <taxon>Bacteria</taxon>
        <taxon>Pseudomonadati</taxon>
        <taxon>Pseudomonadota</taxon>
        <taxon>Alphaproteobacteria</taxon>
        <taxon>Rhodobacterales</taxon>
        <taxon>Paracoccaceae</taxon>
        <taxon>Thioclava</taxon>
    </lineage>
</organism>
<evidence type="ECO:0000313" key="2">
    <source>
        <dbReference type="EMBL" id="MEX1663779.1"/>
    </source>
</evidence>
<gene>
    <name evidence="2" type="ORF">AB4874_19610</name>
</gene>
<dbReference type="InterPro" id="IPR000073">
    <property type="entry name" value="AB_hydrolase_1"/>
</dbReference>
<dbReference type="InterPro" id="IPR050266">
    <property type="entry name" value="AB_hydrolase_sf"/>
</dbReference>
<keyword evidence="3" id="KW-1185">Reference proteome</keyword>
<evidence type="ECO:0000259" key="1">
    <source>
        <dbReference type="Pfam" id="PF00561"/>
    </source>
</evidence>
<dbReference type="Pfam" id="PF00561">
    <property type="entry name" value="Abhydrolase_1"/>
    <property type="match status" value="1"/>
</dbReference>
<dbReference type="PANTHER" id="PTHR43798">
    <property type="entry name" value="MONOACYLGLYCEROL LIPASE"/>
    <property type="match status" value="1"/>
</dbReference>
<dbReference type="RefSeq" id="WP_368393279.1">
    <property type="nucleotide sequence ID" value="NZ_JBFRYC010000031.1"/>
</dbReference>
<dbReference type="SUPFAM" id="SSF53474">
    <property type="entry name" value="alpha/beta-Hydrolases"/>
    <property type="match status" value="1"/>
</dbReference>
<dbReference type="EMBL" id="JBFRYC010000031">
    <property type="protein sequence ID" value="MEX1663779.1"/>
    <property type="molecule type" value="Genomic_DNA"/>
</dbReference>
<name>A0ABV3TRJ7_9RHOB</name>
<dbReference type="GO" id="GO:0016787">
    <property type="term" value="F:hydrolase activity"/>
    <property type="evidence" value="ECO:0007669"/>
    <property type="project" value="UniProtKB-KW"/>
</dbReference>
<sequence>MPELSFTRAGSGPPLVLVHGYLGGSSMWAAQLAHFSPSHDVICPDLAGFGASTALEAPESIEGHARAVLDLLDRLAVDRFDLLGHSMGGMVVQEMIRLAPERIGKLVLYGTGPRGVMPGRFETIAQSRDRLLRDGVPDTARRIAATWFRQGESAEGFALCLSLGQQAQLQAALASLKAWEDWNGTPALGAIASPTLVLWGSRDRSYDWTQPEALWQGIPGADLAVVPGCAHNVHLEKPDLFNMLVGDFLDVE</sequence>
<keyword evidence="2" id="KW-0378">Hydrolase</keyword>
<dbReference type="Gene3D" id="3.40.50.1820">
    <property type="entry name" value="alpha/beta hydrolase"/>
    <property type="match status" value="1"/>
</dbReference>
<accession>A0ABV3TRJ7</accession>